<dbReference type="InterPro" id="IPR025160">
    <property type="entry name" value="AATF"/>
</dbReference>
<dbReference type="Pfam" id="PF13339">
    <property type="entry name" value="AATF-Che1"/>
    <property type="match status" value="1"/>
</dbReference>
<sequence>MTTKSTLSKKIGDLFDVRPTEKDPESLDTAFSDGESSSEEQNNAGTEHYVDVGPSALRQKQAPALDPKFKAKKVSRKDVFKDEKEDNEEDGESEEGQSDESEDELEEESVNSFSESEEASEAEEESEVDSESEPESESESTGDSTMDKVKKLLESKQEDLSLQLKASAVENVKKGKALKEQIRLYNRLLDSRIRLQKGFLAIRNVDVTNEDSKQETADARSAIVNMLHTTMKLRRQMLEGCDVDTSALRKRKFDAVDTDTVLDNIRALDSSASDWKNEVLTKWYNRTQLSQNAGSGNKFKALNQDAVTQIDQAMLRKDELVQRTRIDRSGPTVSSEPNTEIFDDTDFYQSLLRDLINSRMADSTTAEGVRWVATKRQKQKKENVDTKASKGRKLRYHVHEKIRNFMVPIETGSWTDEQKDDLFNSLLGQQVFLTEQPATNEGLEQQQGQEEVLVDAGFKLFG</sequence>
<dbReference type="GO" id="GO:0000462">
    <property type="term" value="P:maturation of SSU-rRNA from tricistronic rRNA transcript (SSU-rRNA, 5.8S rRNA, LSU-rRNA)"/>
    <property type="evidence" value="ECO:0000318"/>
    <property type="project" value="GO_Central"/>
</dbReference>
<protein>
    <recommendedName>
        <fullName evidence="2">Protein BFR2</fullName>
    </recommendedName>
</protein>
<keyword evidence="8" id="KW-1185">Reference proteome</keyword>
<evidence type="ECO:0000256" key="3">
    <source>
        <dbReference type="SAM" id="MobiDB-lite"/>
    </source>
</evidence>
<evidence type="ECO:0000256" key="1">
    <source>
        <dbReference type="ARBA" id="ARBA00008966"/>
    </source>
</evidence>
<dbReference type="JaponicusDB" id="SJAG_01604">
    <property type="gene designation" value="bfr2"/>
</dbReference>
<reference evidence="6 8" key="1">
    <citation type="journal article" date="2011" name="Science">
        <title>Comparative functional genomics of the fission yeasts.</title>
        <authorList>
            <person name="Rhind N."/>
            <person name="Chen Z."/>
            <person name="Yassour M."/>
            <person name="Thompson D.A."/>
            <person name="Haas B.J."/>
            <person name="Habib N."/>
            <person name="Wapinski I."/>
            <person name="Roy S."/>
            <person name="Lin M.F."/>
            <person name="Heiman D.I."/>
            <person name="Young S.K."/>
            <person name="Furuya K."/>
            <person name="Guo Y."/>
            <person name="Pidoux A."/>
            <person name="Chen H.M."/>
            <person name="Robbertse B."/>
            <person name="Goldberg J.M."/>
            <person name="Aoki K."/>
            <person name="Bayne E.H."/>
            <person name="Berlin A.M."/>
            <person name="Desjardins C.A."/>
            <person name="Dobbs E."/>
            <person name="Dukaj L."/>
            <person name="Fan L."/>
            <person name="FitzGerald M.G."/>
            <person name="French C."/>
            <person name="Gujja S."/>
            <person name="Hansen K."/>
            <person name="Keifenheim D."/>
            <person name="Levin J.Z."/>
            <person name="Mosher R.A."/>
            <person name="Mueller C.A."/>
            <person name="Pfiffner J."/>
            <person name="Priest M."/>
            <person name="Russ C."/>
            <person name="Smialowska A."/>
            <person name="Swoboda P."/>
            <person name="Sykes S.M."/>
            <person name="Vaughn M."/>
            <person name="Vengrova S."/>
            <person name="Yoder R."/>
            <person name="Zeng Q."/>
            <person name="Allshire R."/>
            <person name="Baulcombe D."/>
            <person name="Birren B.W."/>
            <person name="Brown W."/>
            <person name="Ekwall K."/>
            <person name="Kellis M."/>
            <person name="Leatherwood J."/>
            <person name="Levin H."/>
            <person name="Margalit H."/>
            <person name="Martienssen R."/>
            <person name="Nieduszynski C.A."/>
            <person name="Spatafora J.W."/>
            <person name="Friedman N."/>
            <person name="Dalgaard J.Z."/>
            <person name="Baumann P."/>
            <person name="Niki H."/>
            <person name="Regev A."/>
            <person name="Nusbaum C."/>
        </authorList>
    </citation>
    <scope>NUCLEOTIDE SEQUENCE [LARGE SCALE GENOMIC DNA]</scope>
    <source>
        <strain evidence="8">yFS275 / FY16936</strain>
    </source>
</reference>
<evidence type="ECO:0000259" key="5">
    <source>
        <dbReference type="Pfam" id="PF13339"/>
    </source>
</evidence>
<dbReference type="AlphaFoldDB" id="B6JYE3"/>
<dbReference type="PANTHER" id="PTHR15565">
    <property type="entry name" value="AATF PROTEIN APOPTOSIS ANTAGONIZING TRANSCRIPTION FACTOR"/>
    <property type="match status" value="1"/>
</dbReference>
<evidence type="ECO:0000313" key="6">
    <source>
        <dbReference type="EMBL" id="EEB06561.1"/>
    </source>
</evidence>
<dbReference type="InterPro" id="IPR039223">
    <property type="entry name" value="AATF/Bfr2"/>
</dbReference>
<feature type="domain" description="AATF leucine zipper-containing" evidence="5">
    <location>
        <begin position="172"/>
        <end position="286"/>
    </location>
</feature>
<dbReference type="PANTHER" id="PTHR15565:SF0">
    <property type="entry name" value="PROTEIN AATF"/>
    <property type="match status" value="1"/>
</dbReference>
<dbReference type="OMA" id="GEHENNK"/>
<dbReference type="RefSeq" id="XP_002172854.1">
    <property type="nucleotide sequence ID" value="XM_002172818.2"/>
</dbReference>
<organism evidence="6 8">
    <name type="scientific">Schizosaccharomyces japonicus (strain yFS275 / FY16936)</name>
    <name type="common">Fission yeast</name>
    <dbReference type="NCBI Taxonomy" id="402676"/>
    <lineage>
        <taxon>Eukaryota</taxon>
        <taxon>Fungi</taxon>
        <taxon>Dikarya</taxon>
        <taxon>Ascomycota</taxon>
        <taxon>Taphrinomycotina</taxon>
        <taxon>Schizosaccharomycetes</taxon>
        <taxon>Schizosaccharomycetales</taxon>
        <taxon>Schizosaccharomycetaceae</taxon>
        <taxon>Schizosaccharomyces</taxon>
    </lineage>
</organism>
<dbReference type="HOGENOM" id="CLU_018299_2_1_1"/>
<evidence type="ECO:0000256" key="2">
    <source>
        <dbReference type="ARBA" id="ARBA00013850"/>
    </source>
</evidence>
<accession>B6JYE3</accession>
<comment type="similarity">
    <text evidence="1">Belongs to the AATF family.</text>
</comment>
<name>B6JYE3_SCHJY</name>
<dbReference type="eggNOG" id="KOG2773">
    <property type="taxonomic scope" value="Eukaryota"/>
</dbReference>
<evidence type="ECO:0000313" key="7">
    <source>
        <dbReference type="JaponicusDB" id="SJAG_01604"/>
    </source>
</evidence>
<dbReference type="GeneID" id="7052290"/>
<dbReference type="OrthoDB" id="5783963at2759"/>
<feature type="compositionally biased region" description="Basic and acidic residues" evidence="3">
    <location>
        <begin position="10"/>
        <end position="25"/>
    </location>
</feature>
<dbReference type="EMBL" id="KE651168">
    <property type="protein sequence ID" value="EEB06561.1"/>
    <property type="molecule type" value="Genomic_DNA"/>
</dbReference>
<dbReference type="GO" id="GO:0005730">
    <property type="term" value="C:nucleolus"/>
    <property type="evidence" value="ECO:0000318"/>
    <property type="project" value="GO_Central"/>
</dbReference>
<evidence type="ECO:0000259" key="4">
    <source>
        <dbReference type="Pfam" id="PF08164"/>
    </source>
</evidence>
<feature type="compositionally biased region" description="Acidic residues" evidence="3">
    <location>
        <begin position="85"/>
        <end position="140"/>
    </location>
</feature>
<dbReference type="Pfam" id="PF08164">
    <property type="entry name" value="TRAUB"/>
    <property type="match status" value="1"/>
</dbReference>
<proteinExistence type="inferred from homology"/>
<gene>
    <name evidence="7" type="primary">bfr2</name>
    <name evidence="6" type="ORF">SJAG_01604</name>
</gene>
<feature type="region of interest" description="Disordered" evidence="3">
    <location>
        <begin position="1"/>
        <end position="146"/>
    </location>
</feature>
<dbReference type="InterPro" id="IPR012617">
    <property type="entry name" value="AATF_C"/>
</dbReference>
<dbReference type="Proteomes" id="UP000001744">
    <property type="component" value="Unassembled WGS sequence"/>
</dbReference>
<feature type="domain" description="Apoptosis-antagonizing transcription factor C-terminal" evidence="4">
    <location>
        <begin position="348"/>
        <end position="427"/>
    </location>
</feature>
<dbReference type="STRING" id="402676.B6JYE3"/>
<evidence type="ECO:0000313" key="8">
    <source>
        <dbReference type="Proteomes" id="UP000001744"/>
    </source>
</evidence>
<dbReference type="VEuPathDB" id="FungiDB:SJAG_01604"/>